<keyword evidence="2" id="KW-0472">Membrane</keyword>
<feature type="transmembrane region" description="Helical" evidence="2">
    <location>
        <begin position="446"/>
        <end position="468"/>
    </location>
</feature>
<feature type="region of interest" description="Disordered" evidence="1">
    <location>
        <begin position="1"/>
        <end position="26"/>
    </location>
</feature>
<evidence type="ECO:0000256" key="1">
    <source>
        <dbReference type="SAM" id="MobiDB-lite"/>
    </source>
</evidence>
<protein>
    <recommendedName>
        <fullName evidence="3">LssY-like C-terminal domain-containing protein</fullName>
    </recommendedName>
</protein>
<proteinExistence type="predicted"/>
<name>A0ABP8PG55_9MICO</name>
<evidence type="ECO:0000313" key="5">
    <source>
        <dbReference type="Proteomes" id="UP001500731"/>
    </source>
</evidence>
<reference evidence="5" key="1">
    <citation type="journal article" date="2019" name="Int. J. Syst. Evol. Microbiol.">
        <title>The Global Catalogue of Microorganisms (GCM) 10K type strain sequencing project: providing services to taxonomists for standard genome sequencing and annotation.</title>
        <authorList>
            <consortium name="The Broad Institute Genomics Platform"/>
            <consortium name="The Broad Institute Genome Sequencing Center for Infectious Disease"/>
            <person name="Wu L."/>
            <person name="Ma J."/>
        </authorList>
    </citation>
    <scope>NUCLEOTIDE SEQUENCE [LARGE SCALE GENOMIC DNA]</scope>
    <source>
        <strain evidence="5">JCM 17839</strain>
    </source>
</reference>
<dbReference type="Pfam" id="PF14067">
    <property type="entry name" value="LssY_C"/>
    <property type="match status" value="1"/>
</dbReference>
<feature type="transmembrane region" description="Helical" evidence="2">
    <location>
        <begin position="385"/>
        <end position="408"/>
    </location>
</feature>
<feature type="transmembrane region" description="Helical" evidence="2">
    <location>
        <begin position="70"/>
        <end position="89"/>
    </location>
</feature>
<feature type="transmembrane region" description="Helical" evidence="2">
    <location>
        <begin position="341"/>
        <end position="365"/>
    </location>
</feature>
<feature type="transmembrane region" description="Helical" evidence="2">
    <location>
        <begin position="415"/>
        <end position="434"/>
    </location>
</feature>
<feature type="transmembrane region" description="Helical" evidence="2">
    <location>
        <begin position="43"/>
        <end position="64"/>
    </location>
</feature>
<organism evidence="4 5">
    <name type="scientific">Microbacterium panaciterrae</name>
    <dbReference type="NCBI Taxonomy" id="985759"/>
    <lineage>
        <taxon>Bacteria</taxon>
        <taxon>Bacillati</taxon>
        <taxon>Actinomycetota</taxon>
        <taxon>Actinomycetes</taxon>
        <taxon>Micrococcales</taxon>
        <taxon>Microbacteriaceae</taxon>
        <taxon>Microbacterium</taxon>
    </lineage>
</organism>
<keyword evidence="2" id="KW-0812">Transmembrane</keyword>
<feature type="region of interest" description="Disordered" evidence="1">
    <location>
        <begin position="302"/>
        <end position="328"/>
    </location>
</feature>
<dbReference type="EMBL" id="BAABGP010000014">
    <property type="protein sequence ID" value="GAA4486253.1"/>
    <property type="molecule type" value="Genomic_DNA"/>
</dbReference>
<keyword evidence="5" id="KW-1185">Reference proteome</keyword>
<accession>A0ABP8PG55</accession>
<sequence length="475" mass="51061">MVTGTERSEPAGTSDEGARGDEQHPSRRRWALQMQQPLPSSTVFDRIAFLVGTVSAVWLAGIISIQGFRYPWSVLLFLPVWAIMAYLVLPRLHKLLSDLYVPDYFFGRTRTADGLLGDPVNLGVDGSALQLDAVMTRGGWHRADEITAASTWGIIVSTLTRRSYPTAPVSPLMLFGRRHDVAYQQEVAGNPKQRHHVRFWHCPPGWLLPGGAQADWLGAGTYDTDVGLSLFTLQVTHRIDENTDIERDFVVQSAREADPAVRIRDLPDFTTGYHSRNGGGDRFITDGHLPILDVSAVATDAGSAGPGAGTDDADPAAQRAGEGHGESLRTTAERSMRRAPLAIFFAVGVVVLGGLIDLGALIVTAATDPTVRTTVTDGPDLARAVLFGALGFAAAIVVAQLVMAWLVLRRGRRSRAVLLVLLAIGVLSTAIDYLDGRLALGFNGTLLSASLQCLALLALSSEAAGAWARRRSQSN</sequence>
<evidence type="ECO:0000259" key="3">
    <source>
        <dbReference type="Pfam" id="PF14067"/>
    </source>
</evidence>
<dbReference type="InterPro" id="IPR025902">
    <property type="entry name" value="LssY-like-C_dom"/>
</dbReference>
<feature type="domain" description="LssY-like C-terminal" evidence="3">
    <location>
        <begin position="100"/>
        <end position="289"/>
    </location>
</feature>
<feature type="compositionally biased region" description="Basic and acidic residues" evidence="1">
    <location>
        <begin position="16"/>
        <end position="25"/>
    </location>
</feature>
<gene>
    <name evidence="4" type="ORF">GCM10023171_21870</name>
</gene>
<dbReference type="Proteomes" id="UP001500731">
    <property type="component" value="Unassembled WGS sequence"/>
</dbReference>
<evidence type="ECO:0000256" key="2">
    <source>
        <dbReference type="SAM" id="Phobius"/>
    </source>
</evidence>
<keyword evidence="2" id="KW-1133">Transmembrane helix</keyword>
<evidence type="ECO:0000313" key="4">
    <source>
        <dbReference type="EMBL" id="GAA4486253.1"/>
    </source>
</evidence>
<comment type="caution">
    <text evidence="4">The sequence shown here is derived from an EMBL/GenBank/DDBJ whole genome shotgun (WGS) entry which is preliminary data.</text>
</comment>